<evidence type="ECO:0000256" key="5">
    <source>
        <dbReference type="ARBA" id="ARBA00023054"/>
    </source>
</evidence>
<dbReference type="FunFam" id="3.40.850.10:FF:000063">
    <property type="entry name" value="Kinesin-like protein"/>
    <property type="match status" value="1"/>
</dbReference>
<evidence type="ECO:0000256" key="7">
    <source>
        <dbReference type="ARBA" id="ARBA00023136"/>
    </source>
</evidence>
<evidence type="ECO:0000256" key="2">
    <source>
        <dbReference type="ARBA" id="ARBA00022448"/>
    </source>
</evidence>
<evidence type="ECO:0000256" key="12">
    <source>
        <dbReference type="SAM" id="Coils"/>
    </source>
</evidence>
<feature type="domain" description="Kinesin motor" evidence="14">
    <location>
        <begin position="5"/>
        <end position="358"/>
    </location>
</feature>
<comment type="function">
    <text evidence="9">Microtubule-dependent motor protein required for mitochondrion morphology and transport of mitochondria in neuronal cells.</text>
</comment>
<feature type="compositionally biased region" description="Polar residues" evidence="13">
    <location>
        <begin position="1035"/>
        <end position="1045"/>
    </location>
</feature>
<protein>
    <recommendedName>
        <fullName evidence="10">Kinesin-like protein 6</fullName>
    </recommendedName>
</protein>
<evidence type="ECO:0000313" key="15">
    <source>
        <dbReference type="EMBL" id="CAF0833769.1"/>
    </source>
</evidence>
<dbReference type="PROSITE" id="PS50067">
    <property type="entry name" value="KINESIN_MOTOR_2"/>
    <property type="match status" value="1"/>
</dbReference>
<evidence type="ECO:0000256" key="13">
    <source>
        <dbReference type="SAM" id="MobiDB-lite"/>
    </source>
</evidence>
<keyword evidence="17" id="KW-1185">Reference proteome</keyword>
<dbReference type="Pfam" id="PF00498">
    <property type="entry name" value="FHA"/>
    <property type="match status" value="1"/>
</dbReference>
<dbReference type="Proteomes" id="UP000663828">
    <property type="component" value="Unassembled WGS sequence"/>
</dbReference>
<reference evidence="16" key="1">
    <citation type="submission" date="2021-02" db="EMBL/GenBank/DDBJ databases">
        <authorList>
            <person name="Nowell W R."/>
        </authorList>
    </citation>
    <scope>NUCLEOTIDE SEQUENCE</scope>
</reference>
<dbReference type="InterPro" id="IPR036961">
    <property type="entry name" value="Kinesin_motor_dom_sf"/>
</dbReference>
<dbReference type="Pfam" id="PF00225">
    <property type="entry name" value="Kinesin"/>
    <property type="match status" value="1"/>
</dbReference>
<dbReference type="InterPro" id="IPR019821">
    <property type="entry name" value="Kinesin_motor_CS"/>
</dbReference>
<feature type="region of interest" description="Disordered" evidence="13">
    <location>
        <begin position="1031"/>
        <end position="1092"/>
    </location>
</feature>
<keyword evidence="5 12" id="KW-0175">Coiled coil</keyword>
<dbReference type="SMART" id="SM00129">
    <property type="entry name" value="KISc"/>
    <property type="match status" value="1"/>
</dbReference>
<dbReference type="InterPro" id="IPR008984">
    <property type="entry name" value="SMAD_FHA_dom_sf"/>
</dbReference>
<accession>A0A815INX8</accession>
<dbReference type="GO" id="GO:0007018">
    <property type="term" value="P:microtubule-based movement"/>
    <property type="evidence" value="ECO:0007669"/>
    <property type="project" value="InterPro"/>
</dbReference>
<dbReference type="OrthoDB" id="3176171at2759"/>
<dbReference type="GO" id="GO:0031966">
    <property type="term" value="C:mitochondrial membrane"/>
    <property type="evidence" value="ECO:0007669"/>
    <property type="project" value="UniProtKB-SubCell"/>
</dbReference>
<name>A0A815INX8_ADIRI</name>
<gene>
    <name evidence="15" type="ORF">EDS130_LOCUS6473</name>
    <name evidence="16" type="ORF">XAT740_LOCUS32402</name>
</gene>
<sequence length="1092" mass="124831">MSEESVKVAVRVRPFNDREKDRKAKLIIEMNGNSTFIIDPRSSVDEKKQFSFDYSYWSHDGFVELSSGKLEASDSSSNYASQQKVFDELGRDVLKNAFEGFNCSLFAYGQTGSGKSYSMIGYGVNRGIVPIACDQLFQKIEKQRSATLRFEVAVSMMEVYNEQVRDLLTRDNPKGGLTVRQHPTSGCFYPHGLRIVPVGSYADIERRINEGTENRTIAATNMNTTSSRAHTIVTIHFDQITKNDLENTKKASVINLVDLAGSERIATTGVTGDRLKESTNINRSLSTLGNVISALVDISSGVKRKIVVPYRDSVLTKLLQNALGGNSKTIMIAALSPADVNYDETLSTLRFADRVKRIKNVAIINENPMDKLIRELKEENHRLKLLIETGNYNFDLDVKPGMSMQDIELVRKQMEEEIRLQIQDNQKLLLDSSISWDDKLKNAQLENKPRTASIRSNQQVPYLANLNEDPLLSYVISYYLKTEKTTIGSRDCMIYLNGISILEHHAVIDRTLTDEYELAPAEPGAKIKVNGFYINGATVLNHKDRILFGANHLYVFLNPNKENDSLGNARTSITWEFAQKEIAQVKGYSFGSNLSMDQEVIQEKILTLLPLLSEVNAISEELNKYRVFELVLMPISTWEGVPVKGSKVMIRMRNLINQNFWYWDDMKFFNRSYIIKEHYQKFLDGGEDILYIAKEDDPFWEPAEDVLIGTANAFVQSLAYLLDFEDEIAIVDHKGLEHGRLSLNISPCLSNGQILTEEHFIDQPEELLSKPYYFKITMNYIEITDERFNKGLRIRHRVFNETEFSETNIVCRNAACSRINQTRIVTVNNVDEDWLDFFENGSIIFQIFAVQEETKPSAKLYRMTTRDMKIMEQKQDNTNLPPAHHTNTSLSGDSKLKAELALLHKKYIRLEQKEKRIQQLCREWDDKSDYTRFYKLVTAVVSSTGTKLKPTHNVDNGDNTIEIYLFGDEEKEYLDDIEQKDTNKQNQWDDYYARLVNQQRRVSLSYRVSMRRSIAPKRSHRTDSDVLSVIHEGSELSNQSRTLTANDGRPRADTQSAGSLWKKTTKPDHSNRSNNSPTLFFNDKRSAACTIQ</sequence>
<dbReference type="InterPro" id="IPR001752">
    <property type="entry name" value="Kinesin_motor_dom"/>
</dbReference>
<dbReference type="PROSITE" id="PS00411">
    <property type="entry name" value="KINESIN_MOTOR_1"/>
    <property type="match status" value="1"/>
</dbReference>
<dbReference type="Gene3D" id="3.40.850.10">
    <property type="entry name" value="Kinesin motor domain"/>
    <property type="match status" value="1"/>
</dbReference>
<dbReference type="PRINTS" id="PR00380">
    <property type="entry name" value="KINESINHEAVY"/>
</dbReference>
<feature type="binding site" evidence="11">
    <location>
        <begin position="109"/>
        <end position="116"/>
    </location>
    <ligand>
        <name>ATP</name>
        <dbReference type="ChEBI" id="CHEBI:30616"/>
    </ligand>
</feature>
<keyword evidence="6" id="KW-0496">Mitochondrion</keyword>
<evidence type="ECO:0000256" key="3">
    <source>
        <dbReference type="ARBA" id="ARBA00022741"/>
    </source>
</evidence>
<keyword evidence="2" id="KW-0813">Transport</keyword>
<evidence type="ECO:0000259" key="14">
    <source>
        <dbReference type="PROSITE" id="PS50067"/>
    </source>
</evidence>
<dbReference type="FunFam" id="2.60.200.20:FF:000034">
    <property type="entry name" value="kinesin-like protein KIF28P"/>
    <property type="match status" value="1"/>
</dbReference>
<keyword evidence="7" id="KW-0472">Membrane</keyword>
<dbReference type="EMBL" id="CAJNOJ010000019">
    <property type="protein sequence ID" value="CAF0833769.1"/>
    <property type="molecule type" value="Genomic_DNA"/>
</dbReference>
<evidence type="ECO:0000256" key="1">
    <source>
        <dbReference type="ARBA" id="ARBA00004318"/>
    </source>
</evidence>
<keyword evidence="4 11" id="KW-0067">ATP-binding</keyword>
<evidence type="ECO:0000256" key="4">
    <source>
        <dbReference type="ARBA" id="ARBA00022840"/>
    </source>
</evidence>
<evidence type="ECO:0000256" key="11">
    <source>
        <dbReference type="PROSITE-ProRule" id="PRU00283"/>
    </source>
</evidence>
<dbReference type="AlphaFoldDB" id="A0A815INX8"/>
<feature type="coiled-coil region" evidence="12">
    <location>
        <begin position="369"/>
        <end position="431"/>
    </location>
</feature>
<evidence type="ECO:0000313" key="17">
    <source>
        <dbReference type="Proteomes" id="UP000663828"/>
    </source>
</evidence>
<comment type="similarity">
    <text evidence="11">Belongs to the TRAFAC class myosin-kinesin ATPase superfamily. Kinesin family.</text>
</comment>
<proteinExistence type="inferred from homology"/>
<dbReference type="Gene3D" id="2.60.200.20">
    <property type="match status" value="1"/>
</dbReference>
<evidence type="ECO:0000313" key="16">
    <source>
        <dbReference type="EMBL" id="CAF1368402.1"/>
    </source>
</evidence>
<dbReference type="SUPFAM" id="SSF52540">
    <property type="entry name" value="P-loop containing nucleoside triphosphate hydrolases"/>
    <property type="match status" value="1"/>
</dbReference>
<dbReference type="GO" id="GO:0008017">
    <property type="term" value="F:microtubule binding"/>
    <property type="evidence" value="ECO:0007669"/>
    <property type="project" value="InterPro"/>
</dbReference>
<dbReference type="InterPro" id="IPR000253">
    <property type="entry name" value="FHA_dom"/>
</dbReference>
<evidence type="ECO:0000256" key="9">
    <source>
        <dbReference type="ARBA" id="ARBA00054688"/>
    </source>
</evidence>
<dbReference type="EMBL" id="CAJNOR010003019">
    <property type="protein sequence ID" value="CAF1368402.1"/>
    <property type="molecule type" value="Genomic_DNA"/>
</dbReference>
<dbReference type="InterPro" id="IPR027417">
    <property type="entry name" value="P-loop_NTPase"/>
</dbReference>
<dbReference type="Proteomes" id="UP000663852">
    <property type="component" value="Unassembled WGS sequence"/>
</dbReference>
<dbReference type="GO" id="GO:0005524">
    <property type="term" value="F:ATP binding"/>
    <property type="evidence" value="ECO:0007669"/>
    <property type="project" value="UniProtKB-UniRule"/>
</dbReference>
<evidence type="ECO:0000256" key="6">
    <source>
        <dbReference type="ARBA" id="ARBA00023128"/>
    </source>
</evidence>
<evidence type="ECO:0000256" key="10">
    <source>
        <dbReference type="ARBA" id="ARBA00079247"/>
    </source>
</evidence>
<evidence type="ECO:0000256" key="8">
    <source>
        <dbReference type="ARBA" id="ARBA00023175"/>
    </source>
</evidence>
<keyword evidence="8 11" id="KW-0505">Motor protein</keyword>
<comment type="subcellular location">
    <subcellularLocation>
        <location evidence="1">Mitochondrion membrane</location>
        <topology evidence="1">Peripheral membrane protein</topology>
    </subcellularLocation>
</comment>
<dbReference type="PANTHER" id="PTHR47117">
    <property type="entry name" value="STAR-RELATED LIPID TRANSFER PROTEIN 9"/>
    <property type="match status" value="1"/>
</dbReference>
<dbReference type="GO" id="GO:0003777">
    <property type="term" value="F:microtubule motor activity"/>
    <property type="evidence" value="ECO:0007669"/>
    <property type="project" value="InterPro"/>
</dbReference>
<dbReference type="SUPFAM" id="SSF49879">
    <property type="entry name" value="SMAD/FHA domain"/>
    <property type="match status" value="1"/>
</dbReference>
<comment type="caution">
    <text evidence="16">The sequence shown here is derived from an EMBL/GenBank/DDBJ whole genome shotgun (WGS) entry which is preliminary data.</text>
</comment>
<keyword evidence="3 11" id="KW-0547">Nucleotide-binding</keyword>
<organism evidence="16 17">
    <name type="scientific">Adineta ricciae</name>
    <name type="common">Rotifer</name>
    <dbReference type="NCBI Taxonomy" id="249248"/>
    <lineage>
        <taxon>Eukaryota</taxon>
        <taxon>Metazoa</taxon>
        <taxon>Spiralia</taxon>
        <taxon>Gnathifera</taxon>
        <taxon>Rotifera</taxon>
        <taxon>Eurotatoria</taxon>
        <taxon>Bdelloidea</taxon>
        <taxon>Adinetida</taxon>
        <taxon>Adinetidae</taxon>
        <taxon>Adineta</taxon>
    </lineage>
</organism>